<dbReference type="Gene3D" id="3.40.630.190">
    <property type="entry name" value="LCP protein"/>
    <property type="match status" value="1"/>
</dbReference>
<dbReference type="NCBIfam" id="TIGR00350">
    <property type="entry name" value="lytR_cpsA_psr"/>
    <property type="match status" value="1"/>
</dbReference>
<dbReference type="Pfam" id="PF03816">
    <property type="entry name" value="LytR_cpsA_psr"/>
    <property type="match status" value="1"/>
</dbReference>
<organism evidence="4 5">
    <name type="scientific">Candidatus Yanofskybacteria bacterium RIFCSPHIGHO2_01_FULL_41_53</name>
    <dbReference type="NCBI Taxonomy" id="1802663"/>
    <lineage>
        <taxon>Bacteria</taxon>
        <taxon>Candidatus Yanofskyibacteriota</taxon>
    </lineage>
</organism>
<comment type="caution">
    <text evidence="4">The sequence shown here is derived from an EMBL/GenBank/DDBJ whole genome shotgun (WGS) entry which is preliminary data.</text>
</comment>
<name>A0A1F8EI00_9BACT</name>
<keyword evidence="2" id="KW-1133">Transmembrane helix</keyword>
<accession>A0A1F8EI00</accession>
<reference evidence="4 5" key="1">
    <citation type="journal article" date="2016" name="Nat. Commun.">
        <title>Thousands of microbial genomes shed light on interconnected biogeochemical processes in an aquifer system.</title>
        <authorList>
            <person name="Anantharaman K."/>
            <person name="Brown C.T."/>
            <person name="Hug L.A."/>
            <person name="Sharon I."/>
            <person name="Castelle C.J."/>
            <person name="Probst A.J."/>
            <person name="Thomas B.C."/>
            <person name="Singh A."/>
            <person name="Wilkins M.J."/>
            <person name="Karaoz U."/>
            <person name="Brodie E.L."/>
            <person name="Williams K.H."/>
            <person name="Hubbard S.S."/>
            <person name="Banfield J.F."/>
        </authorList>
    </citation>
    <scope>NUCLEOTIDE SEQUENCE [LARGE SCALE GENOMIC DNA]</scope>
</reference>
<sequence length="353" mass="40063">MNYQPNFNQMPQNNKKRYMGVMFFVILAIGLIYGYGQFGLGSNNINITNTDPTLWQKVANLFTISNEKEITIDDDPDYSIPEEEKSRQDILILGIRGEDVEDADETGAMLTDTIMVLSFDKITKKTALISIPRDLYVRIYGAKKEKINSAYEVGALRKNGLGFTKKLISRITGVYIDNVIVLDFSSFRQVIDDLGGVDINLDVPFTENQQWGYEFNLPAGLNHLDGQSALYYVRSRFSSSDFDRAQRQQNLMLAIKEKVFELNILTEPIRTLNILNTIRNNIDTDLAIWDAGGLLDIAQQFNGAEEKVKRYVITTENLVYETHIQTEVGNLYALLPIGDNLQGIKQLFQSILE</sequence>
<gene>
    <name evidence="4" type="ORF">A2650_03720</name>
</gene>
<keyword evidence="2" id="KW-0472">Membrane</keyword>
<comment type="similarity">
    <text evidence="1">Belongs to the LytR/CpsA/Psr (LCP) family.</text>
</comment>
<dbReference type="EMBL" id="MGJD01000021">
    <property type="protein sequence ID" value="OGN00465.1"/>
    <property type="molecule type" value="Genomic_DNA"/>
</dbReference>
<feature type="domain" description="Cell envelope-related transcriptional attenuator" evidence="3">
    <location>
        <begin position="111"/>
        <end position="259"/>
    </location>
</feature>
<dbReference type="PANTHER" id="PTHR33392:SF6">
    <property type="entry name" value="POLYISOPRENYL-TEICHOIC ACID--PEPTIDOGLYCAN TEICHOIC ACID TRANSFERASE TAGU"/>
    <property type="match status" value="1"/>
</dbReference>
<evidence type="ECO:0000313" key="5">
    <source>
        <dbReference type="Proteomes" id="UP000177117"/>
    </source>
</evidence>
<dbReference type="PANTHER" id="PTHR33392">
    <property type="entry name" value="POLYISOPRENYL-TEICHOIC ACID--PEPTIDOGLYCAN TEICHOIC ACID TRANSFERASE TAGU"/>
    <property type="match status" value="1"/>
</dbReference>
<dbReference type="InterPro" id="IPR050922">
    <property type="entry name" value="LytR/CpsA/Psr_CW_biosynth"/>
</dbReference>
<dbReference type="Proteomes" id="UP000177117">
    <property type="component" value="Unassembled WGS sequence"/>
</dbReference>
<evidence type="ECO:0000256" key="2">
    <source>
        <dbReference type="SAM" id="Phobius"/>
    </source>
</evidence>
<evidence type="ECO:0000259" key="3">
    <source>
        <dbReference type="Pfam" id="PF03816"/>
    </source>
</evidence>
<evidence type="ECO:0000256" key="1">
    <source>
        <dbReference type="ARBA" id="ARBA00006068"/>
    </source>
</evidence>
<keyword evidence="2" id="KW-0812">Transmembrane</keyword>
<evidence type="ECO:0000313" key="4">
    <source>
        <dbReference type="EMBL" id="OGN00465.1"/>
    </source>
</evidence>
<protein>
    <recommendedName>
        <fullName evidence="3">Cell envelope-related transcriptional attenuator domain-containing protein</fullName>
    </recommendedName>
</protein>
<dbReference type="InterPro" id="IPR004474">
    <property type="entry name" value="LytR_CpsA_psr"/>
</dbReference>
<dbReference type="AlphaFoldDB" id="A0A1F8EI00"/>
<proteinExistence type="inferred from homology"/>
<feature type="transmembrane region" description="Helical" evidence="2">
    <location>
        <begin position="21"/>
        <end position="40"/>
    </location>
</feature>